<comment type="caution">
    <text evidence="2">The sequence shown here is derived from an EMBL/GenBank/DDBJ whole genome shotgun (WGS) entry which is preliminary data.</text>
</comment>
<dbReference type="EMBL" id="JAPWTK010000075">
    <property type="protein sequence ID" value="KAJ8952032.1"/>
    <property type="molecule type" value="Genomic_DNA"/>
</dbReference>
<reference evidence="2" key="1">
    <citation type="journal article" date="2023" name="Insect Mol. Biol.">
        <title>Genome sequencing provides insights into the evolution of gene families encoding plant cell wall-degrading enzymes in longhorned beetles.</title>
        <authorList>
            <person name="Shin N.R."/>
            <person name="Okamura Y."/>
            <person name="Kirsch R."/>
            <person name="Pauchet Y."/>
        </authorList>
    </citation>
    <scope>NUCLEOTIDE SEQUENCE</scope>
    <source>
        <strain evidence="2">AMC_N1</strain>
    </source>
</reference>
<evidence type="ECO:0000259" key="1">
    <source>
        <dbReference type="Pfam" id="PF26215"/>
    </source>
</evidence>
<dbReference type="Pfam" id="PF26215">
    <property type="entry name" value="HTH_animal"/>
    <property type="match status" value="1"/>
</dbReference>
<dbReference type="InterPro" id="IPR058912">
    <property type="entry name" value="HTH_animal"/>
</dbReference>
<evidence type="ECO:0000313" key="3">
    <source>
        <dbReference type="Proteomes" id="UP001162162"/>
    </source>
</evidence>
<dbReference type="AlphaFoldDB" id="A0AAV8YJW1"/>
<dbReference type="PANTHER" id="PTHR21301:SF10">
    <property type="entry name" value="REVERSE TRANSCRIPTASE DOMAIN-CONTAINING PROTEIN"/>
    <property type="match status" value="1"/>
</dbReference>
<protein>
    <recommendedName>
        <fullName evidence="1">Helix-turn-helix domain-containing protein</fullName>
    </recommendedName>
</protein>
<accession>A0AAV8YJW1</accession>
<sequence>MNERLPFLDVLVIRNSENKKETATLRYIPNDLHHPFQHKMASFNFLIHRLLSFPLSKERFAIENNLIKDIAKNNGYSVHLLDTLIRERKFKRALYNSTIFVEILTIRNLFCYHMNLNSPAD</sequence>
<feature type="domain" description="Helix-turn-helix" evidence="1">
    <location>
        <begin position="26"/>
        <end position="85"/>
    </location>
</feature>
<evidence type="ECO:0000313" key="2">
    <source>
        <dbReference type="EMBL" id="KAJ8952032.1"/>
    </source>
</evidence>
<dbReference type="Proteomes" id="UP001162162">
    <property type="component" value="Unassembled WGS sequence"/>
</dbReference>
<name>A0AAV8YJW1_9CUCU</name>
<gene>
    <name evidence="2" type="ORF">NQ318_023473</name>
</gene>
<organism evidence="2 3">
    <name type="scientific">Aromia moschata</name>
    <dbReference type="NCBI Taxonomy" id="1265417"/>
    <lineage>
        <taxon>Eukaryota</taxon>
        <taxon>Metazoa</taxon>
        <taxon>Ecdysozoa</taxon>
        <taxon>Arthropoda</taxon>
        <taxon>Hexapoda</taxon>
        <taxon>Insecta</taxon>
        <taxon>Pterygota</taxon>
        <taxon>Neoptera</taxon>
        <taxon>Endopterygota</taxon>
        <taxon>Coleoptera</taxon>
        <taxon>Polyphaga</taxon>
        <taxon>Cucujiformia</taxon>
        <taxon>Chrysomeloidea</taxon>
        <taxon>Cerambycidae</taxon>
        <taxon>Cerambycinae</taxon>
        <taxon>Callichromatini</taxon>
        <taxon>Aromia</taxon>
    </lineage>
</organism>
<keyword evidence="3" id="KW-1185">Reference proteome</keyword>
<dbReference type="PANTHER" id="PTHR21301">
    <property type="entry name" value="REVERSE TRANSCRIPTASE"/>
    <property type="match status" value="1"/>
</dbReference>
<proteinExistence type="predicted"/>